<evidence type="ECO:0000259" key="3">
    <source>
        <dbReference type="Pfam" id="PF03372"/>
    </source>
</evidence>
<dbReference type="Proteomes" id="UP001596074">
    <property type="component" value="Unassembled WGS sequence"/>
</dbReference>
<dbReference type="GO" id="GO:0004519">
    <property type="term" value="F:endonuclease activity"/>
    <property type="evidence" value="ECO:0007669"/>
    <property type="project" value="UniProtKB-KW"/>
</dbReference>
<name>A0ABW1ABL5_9ACTN</name>
<keyword evidence="4" id="KW-0540">Nuclease</keyword>
<keyword evidence="2" id="KW-0812">Transmembrane</keyword>
<evidence type="ECO:0000313" key="4">
    <source>
        <dbReference type="EMBL" id="MFC5751088.1"/>
    </source>
</evidence>
<dbReference type="Gene3D" id="3.60.10.10">
    <property type="entry name" value="Endonuclease/exonuclease/phosphatase"/>
    <property type="match status" value="1"/>
</dbReference>
<keyword evidence="2" id="KW-1133">Transmembrane helix</keyword>
<protein>
    <submittedName>
        <fullName evidence="4">Endonuclease/exonuclease/phosphatase family protein</fullName>
    </submittedName>
</protein>
<keyword evidence="4" id="KW-0378">Hydrolase</keyword>
<feature type="region of interest" description="Disordered" evidence="1">
    <location>
        <begin position="1"/>
        <end position="24"/>
    </location>
</feature>
<evidence type="ECO:0000313" key="5">
    <source>
        <dbReference type="Proteomes" id="UP001596074"/>
    </source>
</evidence>
<keyword evidence="4" id="KW-0255">Endonuclease</keyword>
<proteinExistence type="predicted"/>
<dbReference type="Pfam" id="PF03372">
    <property type="entry name" value="Exo_endo_phos"/>
    <property type="match status" value="1"/>
</dbReference>
<dbReference type="SUPFAM" id="SSF56219">
    <property type="entry name" value="DNase I-like"/>
    <property type="match status" value="1"/>
</dbReference>
<dbReference type="RefSeq" id="WP_378286961.1">
    <property type="nucleotide sequence ID" value="NZ_JBHSON010000063.1"/>
</dbReference>
<comment type="caution">
    <text evidence="4">The sequence shown here is derived from an EMBL/GenBank/DDBJ whole genome shotgun (WGS) entry which is preliminary data.</text>
</comment>
<dbReference type="InterPro" id="IPR036691">
    <property type="entry name" value="Endo/exonu/phosph_ase_sf"/>
</dbReference>
<feature type="compositionally biased region" description="Low complexity" evidence="1">
    <location>
        <begin position="1"/>
        <end position="16"/>
    </location>
</feature>
<feature type="domain" description="Endonuclease/exonuclease/phosphatase" evidence="3">
    <location>
        <begin position="133"/>
        <end position="339"/>
    </location>
</feature>
<accession>A0ABW1ABL5</accession>
<keyword evidence="5" id="KW-1185">Reference proteome</keyword>
<feature type="transmembrane region" description="Helical" evidence="2">
    <location>
        <begin position="96"/>
        <end position="114"/>
    </location>
</feature>
<sequence>MSDTEVPQEQPRQQPRSAERKAVPKPAFRVEEPARWRPLLAWAGVVGWGSWAVLRLAGGDRIPGVGAAAAPLLAVTPFVVAASPIPVLVALLTRRWWATATAAAIALALVASVAPRAVGGGQPAAHGPALRVMSVNLFVGEADADALVDLVRRARPDVLSVQELSPGAAGRYERAGLSRLLPHAVLDARWGASGSGLYSRLPLRELPPPGPTQMATPRAALTLPGGRAVEVTAVHPVPPITSRAYMAWKHDIELLPSAPGGSEPVRILAGDFNATLDHATLRKLIGRGYADAADRAGAGLIPTWGLGGPQPPLTLDHVLLDRRCAVTGFTVHDVRGSDHRAVVAEIRLP</sequence>
<feature type="transmembrane region" description="Helical" evidence="2">
    <location>
        <begin position="39"/>
        <end position="57"/>
    </location>
</feature>
<keyword evidence="2" id="KW-0472">Membrane</keyword>
<organism evidence="4 5">
    <name type="scientific">Actinomadura rugatobispora</name>
    <dbReference type="NCBI Taxonomy" id="1994"/>
    <lineage>
        <taxon>Bacteria</taxon>
        <taxon>Bacillati</taxon>
        <taxon>Actinomycetota</taxon>
        <taxon>Actinomycetes</taxon>
        <taxon>Streptosporangiales</taxon>
        <taxon>Thermomonosporaceae</taxon>
        <taxon>Actinomadura</taxon>
    </lineage>
</organism>
<dbReference type="InterPro" id="IPR005135">
    <property type="entry name" value="Endo/exonuclease/phosphatase"/>
</dbReference>
<feature type="transmembrane region" description="Helical" evidence="2">
    <location>
        <begin position="69"/>
        <end position="90"/>
    </location>
</feature>
<evidence type="ECO:0000256" key="2">
    <source>
        <dbReference type="SAM" id="Phobius"/>
    </source>
</evidence>
<evidence type="ECO:0000256" key="1">
    <source>
        <dbReference type="SAM" id="MobiDB-lite"/>
    </source>
</evidence>
<reference evidence="5" key="1">
    <citation type="journal article" date="2019" name="Int. J. Syst. Evol. Microbiol.">
        <title>The Global Catalogue of Microorganisms (GCM) 10K type strain sequencing project: providing services to taxonomists for standard genome sequencing and annotation.</title>
        <authorList>
            <consortium name="The Broad Institute Genomics Platform"/>
            <consortium name="The Broad Institute Genome Sequencing Center for Infectious Disease"/>
            <person name="Wu L."/>
            <person name="Ma J."/>
        </authorList>
    </citation>
    <scope>NUCLEOTIDE SEQUENCE [LARGE SCALE GENOMIC DNA]</scope>
    <source>
        <strain evidence="5">KCTC 42087</strain>
    </source>
</reference>
<gene>
    <name evidence="4" type="ORF">ACFPZN_36200</name>
</gene>
<dbReference type="EMBL" id="JBHSON010000063">
    <property type="protein sequence ID" value="MFC5751088.1"/>
    <property type="molecule type" value="Genomic_DNA"/>
</dbReference>